<evidence type="ECO:0000313" key="2">
    <source>
        <dbReference type="EMBL" id="VFK30452.1"/>
    </source>
</evidence>
<proteinExistence type="predicted"/>
<protein>
    <submittedName>
        <fullName evidence="3">Uncharacterized protein</fullName>
    </submittedName>
</protein>
<sequence length="43" mass="4929">MNQTRMLAAFGNDSDTLPAVPEQTQMNKPEPHQLRLNLQQNLH</sequence>
<organism evidence="3">
    <name type="scientific">Candidatus Kentrum sp. MB</name>
    <dbReference type="NCBI Taxonomy" id="2138164"/>
    <lineage>
        <taxon>Bacteria</taxon>
        <taxon>Pseudomonadati</taxon>
        <taxon>Pseudomonadota</taxon>
        <taxon>Gammaproteobacteria</taxon>
        <taxon>Candidatus Kentrum</taxon>
    </lineage>
</organism>
<evidence type="ECO:0000313" key="3">
    <source>
        <dbReference type="EMBL" id="VFK34413.1"/>
    </source>
</evidence>
<dbReference type="EMBL" id="CAADGH010000070">
    <property type="protein sequence ID" value="VFK76707.1"/>
    <property type="molecule type" value="Genomic_DNA"/>
</dbReference>
<evidence type="ECO:0000256" key="1">
    <source>
        <dbReference type="SAM" id="MobiDB-lite"/>
    </source>
</evidence>
<feature type="compositionally biased region" description="Low complexity" evidence="1">
    <location>
        <begin position="34"/>
        <end position="43"/>
    </location>
</feature>
<evidence type="ECO:0000313" key="4">
    <source>
        <dbReference type="EMBL" id="VFK76707.1"/>
    </source>
</evidence>
<name>A0A450XYU2_9GAMM</name>
<dbReference type="EMBL" id="CAADFO010000065">
    <property type="protein sequence ID" value="VFK30452.1"/>
    <property type="molecule type" value="Genomic_DNA"/>
</dbReference>
<feature type="region of interest" description="Disordered" evidence="1">
    <location>
        <begin position="1"/>
        <end position="43"/>
    </location>
</feature>
<reference evidence="3" key="1">
    <citation type="submission" date="2019-02" db="EMBL/GenBank/DDBJ databases">
        <authorList>
            <person name="Gruber-Vodicka R. H."/>
            <person name="Seah K. B. B."/>
        </authorList>
    </citation>
    <scope>NUCLEOTIDE SEQUENCE</scope>
    <source>
        <strain evidence="2">BECK_BZ197</strain>
        <strain evidence="4">BECK_BZ198</strain>
        <strain evidence="3">BECK_BZ199</strain>
    </source>
</reference>
<accession>A0A450XYU2</accession>
<gene>
    <name evidence="2" type="ORF">BECKMB1821G_GA0114241_106511</name>
    <name evidence="4" type="ORF">BECKMB1821H_GA0114242_107011</name>
    <name evidence="3" type="ORF">BECKMB1821I_GA0114274_107111</name>
</gene>
<dbReference type="AlphaFoldDB" id="A0A450XYU2"/>
<dbReference type="EMBL" id="CAADFQ010000071">
    <property type="protein sequence ID" value="VFK34413.1"/>
    <property type="molecule type" value="Genomic_DNA"/>
</dbReference>